<dbReference type="PANTHER" id="PTHR31303:SF1">
    <property type="entry name" value="CTP-DEPENDENT DIACYLGLYCEROL KINASE 1"/>
    <property type="match status" value="1"/>
</dbReference>
<keyword evidence="2" id="KW-0808">Transferase</keyword>
<evidence type="ECO:0000256" key="1">
    <source>
        <dbReference type="SAM" id="Phobius"/>
    </source>
</evidence>
<dbReference type="Proteomes" id="UP001168338">
    <property type="component" value="Unassembled WGS sequence"/>
</dbReference>
<name>A0ABT8MB45_9EURY</name>
<reference evidence="2" key="1">
    <citation type="submission" date="2019-05" db="EMBL/GenBank/DDBJ databases">
        <title>Methanoculleus sp. FWC-SCC1, a methanogenic archaeon isolated from deep marine cold seep.</title>
        <authorList>
            <person name="Chen Y.-W."/>
            <person name="Chen S.-C."/>
            <person name="Teng N.-H."/>
            <person name="Lai M.-C."/>
        </authorList>
    </citation>
    <scope>NUCLEOTIDE SEQUENCE</scope>
    <source>
        <strain evidence="2">FWC-SCC1</strain>
    </source>
</reference>
<sequence>MIALFAGFILSDAVQRGYTIPGISQILERLERRDAVPGKGALFFALGALFCLIFFPTDVVFPALVVLALLDSVTTIVGVRYGRHRIYNKKSLEGSAAGILVTFVVLLLLVPPGAALAAAVVAGLVEFATPVDDNLVVPVAACLVLTLFV</sequence>
<evidence type="ECO:0000313" key="2">
    <source>
        <dbReference type="EMBL" id="MDN7025148.1"/>
    </source>
</evidence>
<organism evidence="2 3">
    <name type="scientific">Methanoculleus frigidifontis</name>
    <dbReference type="NCBI Taxonomy" id="2584085"/>
    <lineage>
        <taxon>Archaea</taxon>
        <taxon>Methanobacteriati</taxon>
        <taxon>Methanobacteriota</taxon>
        <taxon>Stenosarchaea group</taxon>
        <taxon>Methanomicrobia</taxon>
        <taxon>Methanomicrobiales</taxon>
        <taxon>Methanomicrobiaceae</taxon>
        <taxon>Methanoculleus</taxon>
    </lineage>
</organism>
<dbReference type="EMBL" id="VCYH01000006">
    <property type="protein sequence ID" value="MDN7025148.1"/>
    <property type="molecule type" value="Genomic_DNA"/>
</dbReference>
<keyword evidence="1" id="KW-0472">Membrane</keyword>
<proteinExistence type="predicted"/>
<keyword evidence="1" id="KW-0812">Transmembrane</keyword>
<accession>A0ABT8MB45</accession>
<feature type="transmembrane region" description="Helical" evidence="1">
    <location>
        <begin position="36"/>
        <end position="55"/>
    </location>
</feature>
<comment type="caution">
    <text evidence="2">The sequence shown here is derived from an EMBL/GenBank/DDBJ whole genome shotgun (WGS) entry which is preliminary data.</text>
</comment>
<dbReference type="PANTHER" id="PTHR31303">
    <property type="entry name" value="CTP-DEPENDENT DIACYLGLYCEROL KINASE 1"/>
    <property type="match status" value="1"/>
</dbReference>
<gene>
    <name evidence="2" type="ORF">FGU65_09640</name>
</gene>
<feature type="transmembrane region" description="Helical" evidence="1">
    <location>
        <begin position="61"/>
        <end position="79"/>
    </location>
</feature>
<keyword evidence="1" id="KW-1133">Transmembrane helix</keyword>
<evidence type="ECO:0000313" key="3">
    <source>
        <dbReference type="Proteomes" id="UP001168338"/>
    </source>
</evidence>
<keyword evidence="2" id="KW-0548">Nucleotidyltransferase</keyword>
<dbReference type="GO" id="GO:0016779">
    <property type="term" value="F:nucleotidyltransferase activity"/>
    <property type="evidence" value="ECO:0007669"/>
    <property type="project" value="UniProtKB-KW"/>
</dbReference>
<protein>
    <submittedName>
        <fullName evidence="2">Phosphatidate cytidylyltransferase</fullName>
    </submittedName>
</protein>
<feature type="transmembrane region" description="Helical" evidence="1">
    <location>
        <begin position="99"/>
        <end position="125"/>
    </location>
</feature>
<dbReference type="InterPro" id="IPR037997">
    <property type="entry name" value="Dgk1-like"/>
</dbReference>
<keyword evidence="3" id="KW-1185">Reference proteome</keyword>